<organism evidence="3 4">
    <name type="scientific">Pedobacter alpinus</name>
    <dbReference type="NCBI Taxonomy" id="1590643"/>
    <lineage>
        <taxon>Bacteria</taxon>
        <taxon>Pseudomonadati</taxon>
        <taxon>Bacteroidota</taxon>
        <taxon>Sphingobacteriia</taxon>
        <taxon>Sphingobacteriales</taxon>
        <taxon>Sphingobacteriaceae</taxon>
        <taxon>Pedobacter</taxon>
    </lineage>
</organism>
<accession>A0ABW5TVM5</accession>
<protein>
    <recommendedName>
        <fullName evidence="5">THUMP-like domain-containing protein</fullName>
    </recommendedName>
</protein>
<name>A0ABW5TVM5_9SPHI</name>
<feature type="domain" description="PG-1098 ferredoxin-like" evidence="2">
    <location>
        <begin position="276"/>
        <end position="318"/>
    </location>
</feature>
<dbReference type="RefSeq" id="WP_379046278.1">
    <property type="nucleotide sequence ID" value="NZ_JBHSKW010000058.1"/>
</dbReference>
<dbReference type="InterPro" id="IPR029063">
    <property type="entry name" value="SAM-dependent_MTases_sf"/>
</dbReference>
<keyword evidence="4" id="KW-1185">Reference proteome</keyword>
<sequence>MNKFSDEKVQDFIQKNLKTDLHKLILKGSPFEGITIQEIATQIEGKNKTEKKLPTWYKTKSIIFPPKLNLEQSSSEITAAYKAQLINNGPLLDLTGGFGVDDYYFAHKASAVTYCELNLELSEIVKHNFEKLGIKNISFNVGDSKAVLYQKTKYDTIYVDPSRRAETGRVFLLKDCEPNVVEDQNIYLKNATKVIIKAAPMLDVQAALKDLKNVSEVHVVSVKNECKELLFILEDNKTEEPTIFCVLLNKDHQQIIPFKFSEEKTANPTAKPLLNYLYEPDVAILKAGLFKLLTTKYEVSKIHQHSHLYTSDELVDFPGKSFKVINKFLFDNFNGKQVPKQVNVVCRNFILKPDELKKKFKLKDGGNNFLFFTTNYKEQKIVILAEKT</sequence>
<dbReference type="Gene3D" id="1.10.10.1110">
    <property type="entry name" value="Methyltransferase PG1098, N-terminal domain"/>
    <property type="match status" value="1"/>
</dbReference>
<evidence type="ECO:0000313" key="3">
    <source>
        <dbReference type="EMBL" id="MFD2733315.1"/>
    </source>
</evidence>
<dbReference type="Proteomes" id="UP001597546">
    <property type="component" value="Unassembled WGS sequence"/>
</dbReference>
<comment type="caution">
    <text evidence="3">The sequence shown here is derived from an EMBL/GenBank/DDBJ whole genome shotgun (WGS) entry which is preliminary data.</text>
</comment>
<evidence type="ECO:0000259" key="2">
    <source>
        <dbReference type="Pfam" id="PF22013"/>
    </source>
</evidence>
<dbReference type="Gene3D" id="3.40.50.150">
    <property type="entry name" value="Vaccinia Virus protein VP39"/>
    <property type="match status" value="1"/>
</dbReference>
<reference evidence="4" key="1">
    <citation type="journal article" date="2019" name="Int. J. Syst. Evol. Microbiol.">
        <title>The Global Catalogue of Microorganisms (GCM) 10K type strain sequencing project: providing services to taxonomists for standard genome sequencing and annotation.</title>
        <authorList>
            <consortium name="The Broad Institute Genomics Platform"/>
            <consortium name="The Broad Institute Genome Sequencing Center for Infectious Disease"/>
            <person name="Wu L."/>
            <person name="Ma J."/>
        </authorList>
    </citation>
    <scope>NUCLEOTIDE SEQUENCE [LARGE SCALE GENOMIC DNA]</scope>
    <source>
        <strain evidence="4">KCTC 42456</strain>
    </source>
</reference>
<gene>
    <name evidence="3" type="ORF">ACFSSE_16510</name>
</gene>
<feature type="domain" description="THUMP-like" evidence="1">
    <location>
        <begin position="340"/>
        <end position="387"/>
    </location>
</feature>
<evidence type="ECO:0000313" key="4">
    <source>
        <dbReference type="Proteomes" id="UP001597546"/>
    </source>
</evidence>
<evidence type="ECO:0000259" key="1">
    <source>
        <dbReference type="Pfam" id="PF18096"/>
    </source>
</evidence>
<proteinExistence type="predicted"/>
<dbReference type="SUPFAM" id="SSF53335">
    <property type="entry name" value="S-adenosyl-L-methionine-dependent methyltransferases"/>
    <property type="match status" value="1"/>
</dbReference>
<dbReference type="InterPro" id="IPR041497">
    <property type="entry name" value="Thump-like"/>
</dbReference>
<dbReference type="EMBL" id="JBHULV010000052">
    <property type="protein sequence ID" value="MFD2733315.1"/>
    <property type="molecule type" value="Genomic_DNA"/>
</dbReference>
<dbReference type="InterPro" id="IPR054168">
    <property type="entry name" value="PG_1098_Fer"/>
</dbReference>
<dbReference type="Pfam" id="PF22013">
    <property type="entry name" value="PG_1098_Fer"/>
    <property type="match status" value="1"/>
</dbReference>
<evidence type="ECO:0008006" key="5">
    <source>
        <dbReference type="Google" id="ProtNLM"/>
    </source>
</evidence>
<dbReference type="Pfam" id="PF18096">
    <property type="entry name" value="Thump_like"/>
    <property type="match status" value="1"/>
</dbReference>